<dbReference type="InterPro" id="IPR056698">
    <property type="entry name" value="DUF7796"/>
</dbReference>
<feature type="domain" description="DUF7796" evidence="1">
    <location>
        <begin position="114"/>
        <end position="151"/>
    </location>
</feature>
<name>A0A0L9UF36_PHAAN</name>
<proteinExistence type="predicted"/>
<gene>
    <name evidence="2" type="ORF">LR48_Vigan04g137500</name>
</gene>
<sequence>MEYAMVLLQIRKHLASAAFRHKSVCQSEDSFFLSNPFVFGDSNPPRVPLPESVASSHTSTIASWPRIASPFTRSQPAAASRAGAAYAACPPGVIPVNSIGGRIDRVLNKEELLRSKLRVRLDGDTRRFELTGPSIIENILKEHPNSNLFLHFVGFGHVQVLAIEVYAKYCSRSNLPPSVVSGERVLFGSSVGPPMSQHSHNQCPSLVFCEGWKTLSINISAMAHSNIDFSFLVFKHSTKDLTA</sequence>
<evidence type="ECO:0000313" key="3">
    <source>
        <dbReference type="Proteomes" id="UP000053144"/>
    </source>
</evidence>
<evidence type="ECO:0000259" key="1">
    <source>
        <dbReference type="Pfam" id="PF25072"/>
    </source>
</evidence>
<dbReference type="AlphaFoldDB" id="A0A0L9UF36"/>
<evidence type="ECO:0000313" key="2">
    <source>
        <dbReference type="EMBL" id="KOM41177.1"/>
    </source>
</evidence>
<reference evidence="3" key="1">
    <citation type="journal article" date="2015" name="Proc. Natl. Acad. Sci. U.S.A.">
        <title>Genome sequencing of adzuki bean (Vigna angularis) provides insight into high starch and low fat accumulation and domestication.</title>
        <authorList>
            <person name="Yang K."/>
            <person name="Tian Z."/>
            <person name="Chen C."/>
            <person name="Luo L."/>
            <person name="Zhao B."/>
            <person name="Wang Z."/>
            <person name="Yu L."/>
            <person name="Li Y."/>
            <person name="Sun Y."/>
            <person name="Li W."/>
            <person name="Chen Y."/>
            <person name="Li Y."/>
            <person name="Zhang Y."/>
            <person name="Ai D."/>
            <person name="Zhao J."/>
            <person name="Shang C."/>
            <person name="Ma Y."/>
            <person name="Wu B."/>
            <person name="Wang M."/>
            <person name="Gao L."/>
            <person name="Sun D."/>
            <person name="Zhang P."/>
            <person name="Guo F."/>
            <person name="Wang W."/>
            <person name="Li Y."/>
            <person name="Wang J."/>
            <person name="Varshney R.K."/>
            <person name="Wang J."/>
            <person name="Ling H.Q."/>
            <person name="Wan P."/>
        </authorList>
    </citation>
    <scope>NUCLEOTIDE SEQUENCE</scope>
    <source>
        <strain evidence="3">cv. Jingnong 6</strain>
    </source>
</reference>
<organism evidence="2 3">
    <name type="scientific">Phaseolus angularis</name>
    <name type="common">Azuki bean</name>
    <name type="synonym">Vigna angularis</name>
    <dbReference type="NCBI Taxonomy" id="3914"/>
    <lineage>
        <taxon>Eukaryota</taxon>
        <taxon>Viridiplantae</taxon>
        <taxon>Streptophyta</taxon>
        <taxon>Embryophyta</taxon>
        <taxon>Tracheophyta</taxon>
        <taxon>Spermatophyta</taxon>
        <taxon>Magnoliopsida</taxon>
        <taxon>eudicotyledons</taxon>
        <taxon>Gunneridae</taxon>
        <taxon>Pentapetalae</taxon>
        <taxon>rosids</taxon>
        <taxon>fabids</taxon>
        <taxon>Fabales</taxon>
        <taxon>Fabaceae</taxon>
        <taxon>Papilionoideae</taxon>
        <taxon>50 kb inversion clade</taxon>
        <taxon>NPAAA clade</taxon>
        <taxon>indigoferoid/millettioid clade</taxon>
        <taxon>Phaseoleae</taxon>
        <taxon>Vigna</taxon>
    </lineage>
</organism>
<protein>
    <recommendedName>
        <fullName evidence="1">DUF7796 domain-containing protein</fullName>
    </recommendedName>
</protein>
<dbReference type="Pfam" id="PF25072">
    <property type="entry name" value="DUF7796"/>
    <property type="match status" value="1"/>
</dbReference>
<dbReference type="Proteomes" id="UP000053144">
    <property type="component" value="Chromosome 4"/>
</dbReference>
<accession>A0A0L9UF36</accession>
<dbReference type="Gramene" id="KOM41177">
    <property type="protein sequence ID" value="KOM41177"/>
    <property type="gene ID" value="LR48_Vigan04g137500"/>
</dbReference>
<dbReference type="EMBL" id="CM003374">
    <property type="protein sequence ID" value="KOM41177.1"/>
    <property type="molecule type" value="Genomic_DNA"/>
</dbReference>